<gene>
    <name evidence="2" type="ORF">Hypma_004127</name>
</gene>
<feature type="region of interest" description="Disordered" evidence="1">
    <location>
        <begin position="40"/>
        <end position="60"/>
    </location>
</feature>
<name>A0A369J589_HYPMA</name>
<feature type="compositionally biased region" description="Low complexity" evidence="1">
    <location>
        <begin position="51"/>
        <end position="60"/>
    </location>
</feature>
<sequence length="416" mass="46076">STPAFCVPILGISATQHCPRPTSSSSTSKQINADVTVKSANEVSQGRNTGSTSSSFFTQPSSLSNTALTFSFSLVQWDHGPGILNWENQAQLFPGGAFVFYENWGKLECWAVESKTLVWTYRPKMRRWVNAFALEPTDGGRGALIMIGIRDYATLHKERKKCLHPNSALFDERAPDSGFGYPFCLLRIQGDYTVAGTGRSESESSEIMLFELSTLTTRTLRVPKDHDMDLVSGNLVMLSPDIRSPHRGLDMRLWRMASLIRSDNYASIDAIGPLIASSITLTRPSYSPRFRLAAHASPLCSDHSIIWILGSSSSPKFTLIRKYHVSHAAVETLTMRCTKTWDLENVEKGVPDVSTRISYAGYANVSSPTKTYSLSDPELREVEVPLPNQGDYVHMSAYSGALTYAVDNNVVVNYYE</sequence>
<reference evidence="2" key="1">
    <citation type="submission" date="2018-04" db="EMBL/GenBank/DDBJ databases">
        <title>Whole genome sequencing of Hypsizygus marmoreus.</title>
        <authorList>
            <person name="Choi I.-G."/>
            <person name="Min B."/>
            <person name="Kim J.-G."/>
            <person name="Kim S."/>
            <person name="Oh Y.-L."/>
            <person name="Kong W.-S."/>
            <person name="Park H."/>
            <person name="Jeong J."/>
            <person name="Song E.-S."/>
        </authorList>
    </citation>
    <scope>NUCLEOTIDE SEQUENCE [LARGE SCALE GENOMIC DNA]</scope>
    <source>
        <strain evidence="2">51987-8</strain>
    </source>
</reference>
<keyword evidence="3" id="KW-1185">Reference proteome</keyword>
<feature type="non-terminal residue" evidence="2">
    <location>
        <position position="1"/>
    </location>
</feature>
<organism evidence="2 3">
    <name type="scientific">Hypsizygus marmoreus</name>
    <name type="common">White beech mushroom</name>
    <name type="synonym">Agaricus marmoreus</name>
    <dbReference type="NCBI Taxonomy" id="39966"/>
    <lineage>
        <taxon>Eukaryota</taxon>
        <taxon>Fungi</taxon>
        <taxon>Dikarya</taxon>
        <taxon>Basidiomycota</taxon>
        <taxon>Agaricomycotina</taxon>
        <taxon>Agaricomycetes</taxon>
        <taxon>Agaricomycetidae</taxon>
        <taxon>Agaricales</taxon>
        <taxon>Tricholomatineae</taxon>
        <taxon>Lyophyllaceae</taxon>
        <taxon>Hypsizygus</taxon>
    </lineage>
</organism>
<dbReference type="AlphaFoldDB" id="A0A369J589"/>
<proteinExistence type="predicted"/>
<evidence type="ECO:0000313" key="3">
    <source>
        <dbReference type="Proteomes" id="UP000076154"/>
    </source>
</evidence>
<evidence type="ECO:0000256" key="1">
    <source>
        <dbReference type="SAM" id="MobiDB-lite"/>
    </source>
</evidence>
<comment type="caution">
    <text evidence="2">The sequence shown here is derived from an EMBL/GenBank/DDBJ whole genome shotgun (WGS) entry which is preliminary data.</text>
</comment>
<evidence type="ECO:0000313" key="2">
    <source>
        <dbReference type="EMBL" id="RDB15575.1"/>
    </source>
</evidence>
<accession>A0A369J589</accession>
<dbReference type="EMBL" id="LUEZ02000151">
    <property type="protein sequence ID" value="RDB15575.1"/>
    <property type="molecule type" value="Genomic_DNA"/>
</dbReference>
<dbReference type="OrthoDB" id="3034290at2759"/>
<feature type="compositionally biased region" description="Polar residues" evidence="1">
    <location>
        <begin position="40"/>
        <end position="50"/>
    </location>
</feature>
<dbReference type="InParanoid" id="A0A369J589"/>
<dbReference type="Proteomes" id="UP000076154">
    <property type="component" value="Unassembled WGS sequence"/>
</dbReference>
<protein>
    <submittedName>
        <fullName evidence="2">Uncharacterized protein</fullName>
    </submittedName>
</protein>